<dbReference type="InterPro" id="IPR058055">
    <property type="entry name" value="PA-PLA1"/>
</dbReference>
<protein>
    <recommendedName>
        <fullName evidence="2">DDHD domain-containing protein</fullName>
    </recommendedName>
</protein>
<sequence length="889" mass="98352">MGDQTNKYIREVLHAQERPPSIPIRFFYTSPLAIDDPLSPLPPPLSGSATIQRQPPRPFSDYDNGALEKTWLELRTEILKYNEDGGEKGPRERHTPAKTSRTLGNGLGSPVDTSEGESEPAWKPVTLSSSLRALDSADIGIGGDVTVTTGNPFVRAPSRTMTNAPGSKTRPGKSRPIVQLADSYDWGDGPIGGNEEHDCDGASTSRDTRRAGPLARVPVGVSRLHEVVMPTLHMEPIYWSPVNDIASVVRGTWFYKDSMLPVEVEVANMLEAGYITLQPWTETWRDELNSAVEVGALGEMKISHNLWPEKPLKQDSRPTTSRDNQAVQNTLVEEVYSPEQQRREIVESAEDLIDISIGLEGLDNKASGTTSYGRDGRLRHYPGAAVIYANDKEAYLLRPSLQPSAYYGRRPLANYIRKGHKIGVCVVRGFDQTAWEKLHPPRMGPRMTKAQEGVSTSQHGILPNQRQKSDPALALSERPQVTDLVLVIHGIGQKLSERVESFHFTHAINAFRREINVELGTNSVKDHMRKDMGGIMVLPVNWRLSLSFEDGGYRDECDDPSFNQYSLKDITPETLPYVRNIISDVMLDIPYYLSQEHNPKMIAACVGEANRIYHLWCNNNPGFAQWGRVHLIAHSLGSVMAIDILSKQPSYVPRGLRDPSDGPKDHFNFDTSSLFVCGSPVGFFLLLKKAALLPRSDRQKPGLEPGPPGLGVAGVKDTYGCIAVDNIYNIINPYDPVAYRLNAAVDASYSAALKPAIVPSASKSWIPSLNIFRASGVSSNTSSSQSHTMPSKPTRLPSNVELETHNFSREEVAEERAIRLNDNGQIDWFLRYGGGTFDIQYLTMLGAHSSYWINRDFVRMIVVEVGREGGRDGTVPIMRAVKRKGGVGA</sequence>
<dbReference type="GO" id="GO:0005737">
    <property type="term" value="C:cytoplasm"/>
    <property type="evidence" value="ECO:0007669"/>
    <property type="project" value="TreeGrafter"/>
</dbReference>
<dbReference type="SMART" id="SM01127">
    <property type="entry name" value="DDHD"/>
    <property type="match status" value="1"/>
</dbReference>
<dbReference type="InterPro" id="IPR004177">
    <property type="entry name" value="DDHD_dom"/>
</dbReference>
<feature type="region of interest" description="Disordered" evidence="1">
    <location>
        <begin position="188"/>
        <end position="210"/>
    </location>
</feature>
<reference evidence="3" key="1">
    <citation type="journal article" date="2020" name="Stud. Mycol.">
        <title>101 Dothideomycetes genomes: a test case for predicting lifestyles and emergence of pathogens.</title>
        <authorList>
            <person name="Haridas S."/>
            <person name="Albert R."/>
            <person name="Binder M."/>
            <person name="Bloem J."/>
            <person name="Labutti K."/>
            <person name="Salamov A."/>
            <person name="Andreopoulos B."/>
            <person name="Baker S."/>
            <person name="Barry K."/>
            <person name="Bills G."/>
            <person name="Bluhm B."/>
            <person name="Cannon C."/>
            <person name="Castanera R."/>
            <person name="Culley D."/>
            <person name="Daum C."/>
            <person name="Ezra D."/>
            <person name="Gonzalez J."/>
            <person name="Henrissat B."/>
            <person name="Kuo A."/>
            <person name="Liang C."/>
            <person name="Lipzen A."/>
            <person name="Lutzoni F."/>
            <person name="Magnuson J."/>
            <person name="Mondo S."/>
            <person name="Nolan M."/>
            <person name="Ohm R."/>
            <person name="Pangilinan J."/>
            <person name="Park H.-J."/>
            <person name="Ramirez L."/>
            <person name="Alfaro M."/>
            <person name="Sun H."/>
            <person name="Tritt A."/>
            <person name="Yoshinaga Y."/>
            <person name="Zwiers L.-H."/>
            <person name="Turgeon B."/>
            <person name="Goodwin S."/>
            <person name="Spatafora J."/>
            <person name="Crous P."/>
            <person name="Grigoriev I."/>
        </authorList>
    </citation>
    <scope>NUCLEOTIDE SEQUENCE</scope>
    <source>
        <strain evidence="3">CBS 101060</strain>
    </source>
</reference>
<name>A0A9P4SHW0_9PEZI</name>
<feature type="region of interest" description="Disordered" evidence="1">
    <location>
        <begin position="150"/>
        <end position="174"/>
    </location>
</feature>
<dbReference type="SUPFAM" id="SSF53474">
    <property type="entry name" value="alpha/beta-Hydrolases"/>
    <property type="match status" value="1"/>
</dbReference>
<evidence type="ECO:0000259" key="2">
    <source>
        <dbReference type="PROSITE" id="PS51043"/>
    </source>
</evidence>
<dbReference type="Proteomes" id="UP000799429">
    <property type="component" value="Unassembled WGS sequence"/>
</dbReference>
<dbReference type="EMBL" id="MU006090">
    <property type="protein sequence ID" value="KAF2842107.1"/>
    <property type="molecule type" value="Genomic_DNA"/>
</dbReference>
<dbReference type="InterPro" id="IPR029058">
    <property type="entry name" value="AB_hydrolase_fold"/>
</dbReference>
<gene>
    <name evidence="3" type="ORF">M501DRAFT_928279</name>
</gene>
<dbReference type="Pfam" id="PF02862">
    <property type="entry name" value="DDHD"/>
    <property type="match status" value="2"/>
</dbReference>
<proteinExistence type="predicted"/>
<dbReference type="GO" id="GO:0004620">
    <property type="term" value="F:phospholipase activity"/>
    <property type="evidence" value="ECO:0007669"/>
    <property type="project" value="TreeGrafter"/>
</dbReference>
<comment type="caution">
    <text evidence="3">The sequence shown here is derived from an EMBL/GenBank/DDBJ whole genome shotgun (WGS) entry which is preliminary data.</text>
</comment>
<feature type="compositionally biased region" description="Basic and acidic residues" evidence="1">
    <location>
        <begin position="83"/>
        <end position="95"/>
    </location>
</feature>
<dbReference type="PROSITE" id="PS51043">
    <property type="entry name" value="DDHD"/>
    <property type="match status" value="1"/>
</dbReference>
<evidence type="ECO:0000313" key="4">
    <source>
        <dbReference type="Proteomes" id="UP000799429"/>
    </source>
</evidence>
<feature type="compositionally biased region" description="Basic and acidic residues" evidence="1">
    <location>
        <begin position="194"/>
        <end position="210"/>
    </location>
</feature>
<evidence type="ECO:0000256" key="1">
    <source>
        <dbReference type="SAM" id="MobiDB-lite"/>
    </source>
</evidence>
<feature type="region of interest" description="Disordered" evidence="1">
    <location>
        <begin position="83"/>
        <end position="122"/>
    </location>
</feature>
<keyword evidence="4" id="KW-1185">Reference proteome</keyword>
<accession>A0A9P4SHW0</accession>
<dbReference type="AlphaFoldDB" id="A0A9P4SHW0"/>
<feature type="domain" description="DDHD" evidence="2">
    <location>
        <begin position="667"/>
        <end position="867"/>
    </location>
</feature>
<dbReference type="PANTHER" id="PTHR23509">
    <property type="entry name" value="PA-PL1 PHOSPHOLIPASE FAMILY"/>
    <property type="match status" value="1"/>
</dbReference>
<organism evidence="3 4">
    <name type="scientific">Patellaria atrata CBS 101060</name>
    <dbReference type="NCBI Taxonomy" id="1346257"/>
    <lineage>
        <taxon>Eukaryota</taxon>
        <taxon>Fungi</taxon>
        <taxon>Dikarya</taxon>
        <taxon>Ascomycota</taxon>
        <taxon>Pezizomycotina</taxon>
        <taxon>Dothideomycetes</taxon>
        <taxon>Dothideomycetes incertae sedis</taxon>
        <taxon>Patellariales</taxon>
        <taxon>Patellariaceae</taxon>
        <taxon>Patellaria</taxon>
    </lineage>
</organism>
<evidence type="ECO:0000313" key="3">
    <source>
        <dbReference type="EMBL" id="KAF2842107.1"/>
    </source>
</evidence>
<dbReference type="OrthoDB" id="69269at2759"/>
<dbReference type="GO" id="GO:0046872">
    <property type="term" value="F:metal ion binding"/>
    <property type="evidence" value="ECO:0007669"/>
    <property type="project" value="InterPro"/>
</dbReference>
<dbReference type="PANTHER" id="PTHR23509:SF6">
    <property type="entry name" value="PHOSPHOLIPASE C1020.13C-RELATED"/>
    <property type="match status" value="1"/>
</dbReference>